<evidence type="ECO:0000259" key="8">
    <source>
        <dbReference type="PROSITE" id="PS50014"/>
    </source>
</evidence>
<dbReference type="InterPro" id="IPR057053">
    <property type="entry name" value="MYND_ZMYND11_ZMYD8"/>
</dbReference>
<dbReference type="RefSeq" id="XP_022659264.1">
    <property type="nucleotide sequence ID" value="XM_022803529.1"/>
</dbReference>
<name>A0A7M7KD33_VARDE</name>
<dbReference type="GO" id="GO:0003714">
    <property type="term" value="F:transcription corepressor activity"/>
    <property type="evidence" value="ECO:0007669"/>
    <property type="project" value="TreeGrafter"/>
</dbReference>
<dbReference type="EnsemblMetazoa" id="XM_022803529">
    <property type="protein sequence ID" value="XP_022659264"/>
    <property type="gene ID" value="LOC111249536"/>
</dbReference>
<feature type="compositionally biased region" description="Low complexity" evidence="7">
    <location>
        <begin position="785"/>
        <end position="799"/>
    </location>
</feature>
<feature type="region of interest" description="Disordered" evidence="7">
    <location>
        <begin position="702"/>
        <end position="884"/>
    </location>
</feature>
<dbReference type="Pfam" id="PF00439">
    <property type="entry name" value="Bromodomain"/>
    <property type="match status" value="1"/>
</dbReference>
<evidence type="ECO:0000256" key="4">
    <source>
        <dbReference type="ARBA" id="ARBA00023117"/>
    </source>
</evidence>
<dbReference type="Pfam" id="PF00855">
    <property type="entry name" value="PWWP"/>
    <property type="match status" value="1"/>
</dbReference>
<dbReference type="SUPFAM" id="SSF47370">
    <property type="entry name" value="Bromodomain"/>
    <property type="match status" value="1"/>
</dbReference>
<dbReference type="SUPFAM" id="SSF144232">
    <property type="entry name" value="HIT/MYND zinc finger-like"/>
    <property type="match status" value="1"/>
</dbReference>
<keyword evidence="3" id="KW-0862">Zinc</keyword>
<dbReference type="PROSITE" id="PS50865">
    <property type="entry name" value="ZF_MYND_2"/>
    <property type="match status" value="1"/>
</dbReference>
<feature type="compositionally biased region" description="Polar residues" evidence="7">
    <location>
        <begin position="765"/>
        <end position="776"/>
    </location>
</feature>
<dbReference type="Proteomes" id="UP000594260">
    <property type="component" value="Unplaced"/>
</dbReference>
<dbReference type="RefSeq" id="XP_022659265.1">
    <property type="nucleotide sequence ID" value="XM_022803530.1"/>
</dbReference>
<feature type="compositionally biased region" description="Acidic residues" evidence="7">
    <location>
        <begin position="529"/>
        <end position="540"/>
    </location>
</feature>
<dbReference type="PROSITE" id="PS50812">
    <property type="entry name" value="PWWP"/>
    <property type="match status" value="1"/>
</dbReference>
<dbReference type="GO" id="GO:0005737">
    <property type="term" value="C:cytoplasm"/>
    <property type="evidence" value="ECO:0007669"/>
    <property type="project" value="TreeGrafter"/>
</dbReference>
<dbReference type="SMART" id="SM00297">
    <property type="entry name" value="BROMO"/>
    <property type="match status" value="1"/>
</dbReference>
<dbReference type="InterPro" id="IPR002893">
    <property type="entry name" value="Znf_MYND"/>
</dbReference>
<evidence type="ECO:0000256" key="1">
    <source>
        <dbReference type="ARBA" id="ARBA00022723"/>
    </source>
</evidence>
<feature type="domain" description="Bromo" evidence="8">
    <location>
        <begin position="190"/>
        <end position="252"/>
    </location>
</feature>
<organism evidence="11 12">
    <name type="scientific">Varroa destructor</name>
    <name type="common">Honeybee mite</name>
    <dbReference type="NCBI Taxonomy" id="109461"/>
    <lineage>
        <taxon>Eukaryota</taxon>
        <taxon>Metazoa</taxon>
        <taxon>Ecdysozoa</taxon>
        <taxon>Arthropoda</taxon>
        <taxon>Chelicerata</taxon>
        <taxon>Arachnida</taxon>
        <taxon>Acari</taxon>
        <taxon>Parasitiformes</taxon>
        <taxon>Mesostigmata</taxon>
        <taxon>Gamasina</taxon>
        <taxon>Dermanyssoidea</taxon>
        <taxon>Varroidae</taxon>
        <taxon>Varroa</taxon>
    </lineage>
</organism>
<evidence type="ECO:0000313" key="12">
    <source>
        <dbReference type="Proteomes" id="UP000594260"/>
    </source>
</evidence>
<dbReference type="GO" id="GO:0008270">
    <property type="term" value="F:zinc ion binding"/>
    <property type="evidence" value="ECO:0007669"/>
    <property type="project" value="UniProtKB-KW"/>
</dbReference>
<dbReference type="OMA" id="MPVQRFN"/>
<dbReference type="PROSITE" id="PS50014">
    <property type="entry name" value="BROMODOMAIN_2"/>
    <property type="match status" value="1"/>
</dbReference>
<dbReference type="InterPro" id="IPR013083">
    <property type="entry name" value="Znf_RING/FYVE/PHD"/>
</dbReference>
<dbReference type="InterPro" id="IPR036427">
    <property type="entry name" value="Bromodomain-like_sf"/>
</dbReference>
<feature type="region of interest" description="Disordered" evidence="7">
    <location>
        <begin position="521"/>
        <end position="570"/>
    </location>
</feature>
<keyword evidence="1" id="KW-0479">Metal-binding</keyword>
<feature type="compositionally biased region" description="Polar residues" evidence="7">
    <location>
        <begin position="831"/>
        <end position="851"/>
    </location>
</feature>
<feature type="domain" description="PWWP" evidence="9">
    <location>
        <begin position="313"/>
        <end position="363"/>
    </location>
</feature>
<dbReference type="Gene3D" id="3.30.40.10">
    <property type="entry name" value="Zinc/RING finger domain, C3HC4 (zinc finger)"/>
    <property type="match status" value="1"/>
</dbReference>
<dbReference type="PRINTS" id="PR00503">
    <property type="entry name" value="BROMODOMAIN"/>
</dbReference>
<evidence type="ECO:0000256" key="6">
    <source>
        <dbReference type="PROSITE-ProRule" id="PRU00134"/>
    </source>
</evidence>
<protein>
    <recommendedName>
        <fullName evidence="13">Protein kinase C-binding protein 1</fullName>
    </recommendedName>
</protein>
<dbReference type="CDD" id="cd20160">
    <property type="entry name" value="PWWP_PRKCBP1"/>
    <property type="match status" value="1"/>
</dbReference>
<feature type="compositionally biased region" description="Low complexity" evidence="7">
    <location>
        <begin position="652"/>
        <end position="667"/>
    </location>
</feature>
<dbReference type="Pfam" id="PF24324">
    <property type="entry name" value="MYND_ZMYND11_ZMYD8"/>
    <property type="match status" value="1"/>
</dbReference>
<dbReference type="InterPro" id="IPR001487">
    <property type="entry name" value="Bromodomain"/>
</dbReference>
<feature type="compositionally biased region" description="Low complexity" evidence="7">
    <location>
        <begin position="707"/>
        <end position="735"/>
    </location>
</feature>
<feature type="domain" description="MYND-type" evidence="10">
    <location>
        <begin position="1206"/>
        <end position="1240"/>
    </location>
</feature>
<dbReference type="RefSeq" id="XP_022659266.1">
    <property type="nucleotide sequence ID" value="XM_022803531.1"/>
</dbReference>
<dbReference type="GeneID" id="111249536"/>
<feature type="region of interest" description="Disordered" evidence="7">
    <location>
        <begin position="1"/>
        <end position="34"/>
    </location>
</feature>
<dbReference type="SUPFAM" id="SSF63748">
    <property type="entry name" value="Tudor/PWWP/MBT"/>
    <property type="match status" value="1"/>
</dbReference>
<evidence type="ECO:0000256" key="2">
    <source>
        <dbReference type="ARBA" id="ARBA00022771"/>
    </source>
</evidence>
<sequence>MPSSGATTIERASNSSSSPEKKSPPKAKRPRLSVTIEMPESNDRFCWKCHGEDANVPCTACQRSFHEYCVPPPSHQQHELQQVNSQSKAGERPIVIGSSNHPMTLTTSAGVTAASAKSNRNNEATDQLDDEQQDLHNFVCAECLSVILVERGRREGKQPRGSLDKLDKQQLSELLLVAVRSIRPYALEVFHAPVSLEEYPDYKDFVVKPFDLQQLEQLVTKQRYSCVEEFVSDLKWIHHNSVVYNGPQNRISSSAVAMLKAADKEVGEMSLCPQCYLHMRRATASQSQSASPASGTALSSSNGNFFSEVCSPPHIIVWAKIRGFPHWPAKVMRVEGDQVTVKFFGDHNKSLVTLGNCTILTQKPPVNQKSKKGSYSTAMDEMATYVRKYRERFGVDFRYETDQIKLTTEIYNQRMSAPPNGSQPLTVALGSQEASAKENELERKALEASSAVGYRLETTALTHAVPTHPAEAVPTEAINAVVKLRNSEETVAATGGAKDINYPSSQKCIAAAIVKANNMPTSVEPLPMDVDEREDDEDEEERRIKSVIISQVPLLADNDDDDKDSGSEEQNSILESIKRKLNLDKKSDSTDDDKEDNGNGKEIISATAAAATEAIATAANSSSNNSNGVNNISYATNSSASKDTNKADKGINNNLNDNNNTESNNPNGITLRIPDKDFKSDLHPDIQLQQMQATAVIAQNLGRHQSSSDNSSNNSNNSNRSSSNSHSNNSGSGNSAKNERKSQSAAEDSHEKPQREAKPIKAAKDQQQLKSDQYNCSVKEEKEGSTSSNSSGSSNGSGSVAKEHIDREKDGGRSALMNASGSSSRRESSRAHMNSNSYKTNVNSGDLNATNERQRSRTRVRGTRTGVAEQQDLEDLESPASPPPSAAPLVAGLVGGVEDASLLAAAAAIGLAGAAAAAAAATGQQQHQQGKGTRADAGAGGSSHFGANKGVLAGGVLGLGVTGLLAVEDTPKSPERTNCCAEVSSTTADTDPPQATHLANTNNQSTLTATTTVIPKVASGDTFFEKLRQTIEECKEKVGVTGHLSQLQPIAAGGGVIGTHPEDEDQEEEEGHDYDESETDVSDTELMPYQQKALQLPSPRKESTAPPTDEAALLSLASSQCFTHRETQTGDIPAHSLNWTSDDWALHYWNAPRVHPDDKRLNQELVAREMSLLKDKLKLKELAAHKALWQASATRMTDVVKSKQWCCVCKGLATMTCCWNTSYCSQACQSSHWPVHIKTCERSQQTSKR</sequence>
<dbReference type="Gene3D" id="2.30.30.140">
    <property type="match status" value="1"/>
</dbReference>
<evidence type="ECO:0000259" key="10">
    <source>
        <dbReference type="PROSITE" id="PS50865"/>
    </source>
</evidence>
<feature type="compositionally biased region" description="Basic and acidic residues" evidence="7">
    <location>
        <begin position="737"/>
        <end position="764"/>
    </location>
</feature>
<keyword evidence="12" id="KW-1185">Reference proteome</keyword>
<dbReference type="InterPro" id="IPR000313">
    <property type="entry name" value="PWWP_dom"/>
</dbReference>
<dbReference type="PROSITE" id="PS01360">
    <property type="entry name" value="ZF_MYND_1"/>
    <property type="match status" value="1"/>
</dbReference>
<dbReference type="SUPFAM" id="SSF57903">
    <property type="entry name" value="FYVE/PHD zinc finger"/>
    <property type="match status" value="1"/>
</dbReference>
<dbReference type="Gene3D" id="1.20.920.10">
    <property type="entry name" value="Bromodomain-like"/>
    <property type="match status" value="1"/>
</dbReference>
<keyword evidence="4 5" id="KW-0103">Bromodomain</keyword>
<dbReference type="Gene3D" id="6.10.140.2220">
    <property type="match status" value="1"/>
</dbReference>
<feature type="region of interest" description="Disordered" evidence="7">
    <location>
        <begin position="638"/>
        <end position="680"/>
    </location>
</feature>
<evidence type="ECO:0000259" key="9">
    <source>
        <dbReference type="PROSITE" id="PS50812"/>
    </source>
</evidence>
<reference evidence="11" key="1">
    <citation type="submission" date="2021-01" db="UniProtKB">
        <authorList>
            <consortium name="EnsemblMetazoa"/>
        </authorList>
    </citation>
    <scope>IDENTIFICATION</scope>
</reference>
<dbReference type="InterPro" id="IPR011011">
    <property type="entry name" value="Znf_FYVE_PHD"/>
</dbReference>
<dbReference type="KEGG" id="vde:111249536"/>
<keyword evidence="2 6" id="KW-0863">Zinc-finger</keyword>
<feature type="compositionally biased region" description="Acidic residues" evidence="7">
    <location>
        <begin position="1062"/>
        <end position="1083"/>
    </location>
</feature>
<dbReference type="PANTHER" id="PTHR46453">
    <property type="entry name" value="PROTEIN KINASE C-BINDING PROTEIN 1"/>
    <property type="match status" value="1"/>
</dbReference>
<feature type="compositionally biased region" description="Basic and acidic residues" evidence="7">
    <location>
        <begin position="801"/>
        <end position="812"/>
    </location>
</feature>
<dbReference type="EnsemblMetazoa" id="XM_022803530">
    <property type="protein sequence ID" value="XP_022659265"/>
    <property type="gene ID" value="LOC111249536"/>
</dbReference>
<evidence type="ECO:0008006" key="13">
    <source>
        <dbReference type="Google" id="ProtNLM"/>
    </source>
</evidence>
<dbReference type="AlphaFoldDB" id="A0A7M7KD33"/>
<evidence type="ECO:0000256" key="7">
    <source>
        <dbReference type="SAM" id="MobiDB-lite"/>
    </source>
</evidence>
<dbReference type="PANTHER" id="PTHR46453:SF5">
    <property type="entry name" value="PROTEIN KINASE C-BINDING PROTEIN 1 ISOFORM X1"/>
    <property type="match status" value="1"/>
</dbReference>
<evidence type="ECO:0000256" key="5">
    <source>
        <dbReference type="PROSITE-ProRule" id="PRU00035"/>
    </source>
</evidence>
<dbReference type="EnsemblMetazoa" id="XM_022803531">
    <property type="protein sequence ID" value="XP_022659266"/>
    <property type="gene ID" value="LOC111249536"/>
</dbReference>
<dbReference type="InParanoid" id="A0A7M7KD33"/>
<dbReference type="GO" id="GO:0005634">
    <property type="term" value="C:nucleus"/>
    <property type="evidence" value="ECO:0007669"/>
    <property type="project" value="TreeGrafter"/>
</dbReference>
<evidence type="ECO:0000313" key="11">
    <source>
        <dbReference type="EnsemblMetazoa" id="XP_022659266"/>
    </source>
</evidence>
<dbReference type="SMART" id="SM00293">
    <property type="entry name" value="PWWP"/>
    <property type="match status" value="1"/>
</dbReference>
<dbReference type="OrthoDB" id="298344at2759"/>
<accession>A0A7M7KD33</accession>
<feature type="region of interest" description="Disordered" evidence="7">
    <location>
        <begin position="1052"/>
        <end position="1084"/>
    </location>
</feature>
<proteinExistence type="predicted"/>
<evidence type="ECO:0000256" key="3">
    <source>
        <dbReference type="ARBA" id="ARBA00022833"/>
    </source>
</evidence>